<proteinExistence type="predicted"/>
<evidence type="ECO:0000313" key="2">
    <source>
        <dbReference type="Proteomes" id="UP001490365"/>
    </source>
</evidence>
<organism evidence="1 2">
    <name type="scientific">Streptomyces sp. 900105755</name>
    <dbReference type="NCBI Taxonomy" id="3154389"/>
    <lineage>
        <taxon>Bacteria</taxon>
        <taxon>Bacillati</taxon>
        <taxon>Actinomycetota</taxon>
        <taxon>Actinomycetes</taxon>
        <taxon>Kitasatosporales</taxon>
        <taxon>Streptomycetaceae</taxon>
        <taxon>Streptomyces</taxon>
    </lineage>
</organism>
<name>A0ABV1TFS0_9ACTN</name>
<dbReference type="Proteomes" id="UP001490365">
    <property type="component" value="Unassembled WGS sequence"/>
</dbReference>
<protein>
    <submittedName>
        <fullName evidence="1">Uncharacterized protein</fullName>
    </submittedName>
</protein>
<reference evidence="1 2" key="1">
    <citation type="submission" date="2024-06" db="EMBL/GenBank/DDBJ databases">
        <title>The Natural Products Discovery Center: Release of the First 8490 Sequenced Strains for Exploring Actinobacteria Biosynthetic Diversity.</title>
        <authorList>
            <person name="Kalkreuter E."/>
            <person name="Kautsar S.A."/>
            <person name="Yang D."/>
            <person name="Bader C.D."/>
            <person name="Teijaro C.N."/>
            <person name="Fluegel L."/>
            <person name="Davis C.M."/>
            <person name="Simpson J.R."/>
            <person name="Lauterbach L."/>
            <person name="Steele A.D."/>
            <person name="Gui C."/>
            <person name="Meng S."/>
            <person name="Li G."/>
            <person name="Viehrig K."/>
            <person name="Ye F."/>
            <person name="Su P."/>
            <person name="Kiefer A.F."/>
            <person name="Nichols A."/>
            <person name="Cepeda A.J."/>
            <person name="Yan W."/>
            <person name="Fan B."/>
            <person name="Jiang Y."/>
            <person name="Adhikari A."/>
            <person name="Zheng C.-J."/>
            <person name="Schuster L."/>
            <person name="Cowan T.M."/>
            <person name="Smanski M.J."/>
            <person name="Chevrette M.G."/>
            <person name="De Carvalho L.P.S."/>
            <person name="Shen B."/>
        </authorList>
    </citation>
    <scope>NUCLEOTIDE SEQUENCE [LARGE SCALE GENOMIC DNA]</scope>
    <source>
        <strain evidence="1 2">NPDC001694</strain>
    </source>
</reference>
<keyword evidence="2" id="KW-1185">Reference proteome</keyword>
<sequence>MHDLIPRTLQWLRLLFAPGTGKRRRRPHRQPFPHLHLTLVRCPLTAEPPHLPHHRSPYGLVTFLDGADSALVRPYLTAHEREAVLQWRRRLALVLAADFGIDLDQHVIGAPEVAA</sequence>
<accession>A0ABV1TFS0</accession>
<evidence type="ECO:0000313" key="1">
    <source>
        <dbReference type="EMBL" id="MER6268883.1"/>
    </source>
</evidence>
<dbReference type="EMBL" id="JBEOZM010000006">
    <property type="protein sequence ID" value="MER6268883.1"/>
    <property type="molecule type" value="Genomic_DNA"/>
</dbReference>
<comment type="caution">
    <text evidence="1">The sequence shown here is derived from an EMBL/GenBank/DDBJ whole genome shotgun (WGS) entry which is preliminary data.</text>
</comment>
<gene>
    <name evidence="1" type="ORF">ABT211_16515</name>
</gene>
<dbReference type="RefSeq" id="WP_351957477.1">
    <property type="nucleotide sequence ID" value="NZ_JBEOZM010000006.1"/>
</dbReference>